<feature type="region of interest" description="Disordered" evidence="1">
    <location>
        <begin position="1"/>
        <end position="26"/>
    </location>
</feature>
<dbReference type="EMBL" id="GL888455">
    <property type="protein sequence ID" value="EGI60674.1"/>
    <property type="molecule type" value="Genomic_DNA"/>
</dbReference>
<dbReference type="OrthoDB" id="2281547at2759"/>
<evidence type="ECO:0000313" key="3">
    <source>
        <dbReference type="Proteomes" id="UP000007755"/>
    </source>
</evidence>
<dbReference type="STRING" id="103372.F4WYN9"/>
<protein>
    <submittedName>
        <fullName evidence="2">Uncharacterized protein</fullName>
    </submittedName>
</protein>
<evidence type="ECO:0000256" key="1">
    <source>
        <dbReference type="SAM" id="MobiDB-lite"/>
    </source>
</evidence>
<reference evidence="2" key="1">
    <citation type="submission" date="2011-02" db="EMBL/GenBank/DDBJ databases">
        <title>The genome of the leaf-cutting ant Acromyrmex echinatior suggests key adaptations to social evolution and fungus farming.</title>
        <authorList>
            <person name="Nygaard S."/>
            <person name="Zhang G."/>
        </authorList>
    </citation>
    <scope>NUCLEOTIDE SEQUENCE</scope>
</reference>
<gene>
    <name evidence="2" type="ORF">G5I_11094</name>
</gene>
<evidence type="ECO:0000313" key="2">
    <source>
        <dbReference type="EMBL" id="EGI60674.1"/>
    </source>
</evidence>
<accession>F4WYN9</accession>
<keyword evidence="3" id="KW-1185">Reference proteome</keyword>
<sequence>MDATNGQKPHAGQPSPGGGSASDKGKEWQMEFLMEKLRSKSSTYKPLMETAKNMRMAMLVSDFYLLCHFEACQDMNTTS</sequence>
<dbReference type="AlphaFoldDB" id="F4WYN9"/>
<dbReference type="InParanoid" id="F4WYN9"/>
<dbReference type="Proteomes" id="UP000007755">
    <property type="component" value="Unassembled WGS sequence"/>
</dbReference>
<name>F4WYN9_ACREC</name>
<proteinExistence type="predicted"/>
<organism evidence="3">
    <name type="scientific">Acromyrmex echinatior</name>
    <name type="common">Panamanian leafcutter ant</name>
    <name type="synonym">Acromyrmex octospinosus echinatior</name>
    <dbReference type="NCBI Taxonomy" id="103372"/>
    <lineage>
        <taxon>Eukaryota</taxon>
        <taxon>Metazoa</taxon>
        <taxon>Ecdysozoa</taxon>
        <taxon>Arthropoda</taxon>
        <taxon>Hexapoda</taxon>
        <taxon>Insecta</taxon>
        <taxon>Pterygota</taxon>
        <taxon>Neoptera</taxon>
        <taxon>Endopterygota</taxon>
        <taxon>Hymenoptera</taxon>
        <taxon>Apocrita</taxon>
        <taxon>Aculeata</taxon>
        <taxon>Formicoidea</taxon>
        <taxon>Formicidae</taxon>
        <taxon>Myrmicinae</taxon>
        <taxon>Acromyrmex</taxon>
    </lineage>
</organism>